<dbReference type="InterPro" id="IPR041049">
    <property type="entry name" value="DUF5615"/>
</dbReference>
<name>A0A3A1YVL4_9BURK</name>
<dbReference type="RefSeq" id="WP_119516633.1">
    <property type="nucleotide sequence ID" value="NZ_NQYH01000011.1"/>
</dbReference>
<proteinExistence type="predicted"/>
<evidence type="ECO:0000313" key="2">
    <source>
        <dbReference type="EMBL" id="RIY40107.1"/>
    </source>
</evidence>
<accession>A0A3A1YVL4</accession>
<protein>
    <recommendedName>
        <fullName evidence="1">DUF5615 domain-containing protein</fullName>
    </recommendedName>
</protein>
<feature type="domain" description="DUF5615" evidence="1">
    <location>
        <begin position="5"/>
        <end position="64"/>
    </location>
</feature>
<dbReference type="OrthoDB" id="8778352at2"/>
<evidence type="ECO:0000313" key="3">
    <source>
        <dbReference type="Proteomes" id="UP000266206"/>
    </source>
</evidence>
<gene>
    <name evidence="2" type="ORF">CJP73_12240</name>
</gene>
<dbReference type="AlphaFoldDB" id="A0A3A1YVL4"/>
<reference evidence="2 3" key="1">
    <citation type="submission" date="2017-08" db="EMBL/GenBank/DDBJ databases">
        <title>Pusillimonas indicus sp. nov., a member of the family Alcaligenaceae isolated from surface seawater.</title>
        <authorList>
            <person name="Li J."/>
        </authorList>
    </citation>
    <scope>NUCLEOTIDE SEQUENCE [LARGE SCALE GENOMIC DNA]</scope>
    <source>
        <strain evidence="2 3">L52-1-41</strain>
    </source>
</reference>
<organism evidence="2 3">
    <name type="scientific">Neopusillimonas maritima</name>
    <dbReference type="NCBI Taxonomy" id="2026239"/>
    <lineage>
        <taxon>Bacteria</taxon>
        <taxon>Pseudomonadati</taxon>
        <taxon>Pseudomonadota</taxon>
        <taxon>Betaproteobacteria</taxon>
        <taxon>Burkholderiales</taxon>
        <taxon>Alcaligenaceae</taxon>
        <taxon>Neopusillimonas</taxon>
    </lineage>
</organism>
<comment type="caution">
    <text evidence="2">The sequence shown here is derived from an EMBL/GenBank/DDBJ whole genome shotgun (WGS) entry which is preliminary data.</text>
</comment>
<dbReference type="EMBL" id="NQYH01000011">
    <property type="protein sequence ID" value="RIY40107.1"/>
    <property type="molecule type" value="Genomic_DNA"/>
</dbReference>
<dbReference type="Pfam" id="PF18480">
    <property type="entry name" value="DUF5615"/>
    <property type="match status" value="1"/>
</dbReference>
<dbReference type="Proteomes" id="UP000266206">
    <property type="component" value="Unassembled WGS sequence"/>
</dbReference>
<sequence>MPEHKLFIDECLSPKLVQHAIKAGFYHTTCVRDRGLSGISDAKLAQLLAKENYILITHNSIDFRGHPPGSGGLYKHLAIHSGLICLNSELTISRAIMTELFSAALNKLIELPDLINHAMEVTLKADHTIEIMIYELSSHSDF</sequence>
<evidence type="ECO:0000259" key="1">
    <source>
        <dbReference type="Pfam" id="PF18480"/>
    </source>
</evidence>